<evidence type="ECO:0000313" key="2">
    <source>
        <dbReference type="Proteomes" id="UP001178148"/>
    </source>
</evidence>
<keyword evidence="2" id="KW-1185">Reference proteome</keyword>
<name>A0AA90SUF8_9GAMM</name>
<comment type="caution">
    <text evidence="1">The sequence shown here is derived from an EMBL/GenBank/DDBJ whole genome shotgun (WGS) entry which is preliminary data.</text>
</comment>
<dbReference type="AlphaFoldDB" id="A0AA90SUF8"/>
<proteinExistence type="predicted"/>
<protein>
    <submittedName>
        <fullName evidence="1">Uncharacterized protein</fullName>
    </submittedName>
</protein>
<dbReference type="Gene3D" id="3.40.50.2000">
    <property type="entry name" value="Glycogen Phosphorylase B"/>
    <property type="match status" value="1"/>
</dbReference>
<organism evidence="1 2">
    <name type="scientific">Candidatus Endonucleibacter bathymodioli</name>
    <dbReference type="NCBI Taxonomy" id="539814"/>
    <lineage>
        <taxon>Bacteria</taxon>
        <taxon>Pseudomonadati</taxon>
        <taxon>Pseudomonadota</taxon>
        <taxon>Gammaproteobacteria</taxon>
        <taxon>Oceanospirillales</taxon>
        <taxon>Endozoicomonadaceae</taxon>
        <taxon>Candidatus Endonucleibacter</taxon>
    </lineage>
</organism>
<accession>A0AA90SUF8</accession>
<reference evidence="1 2" key="1">
    <citation type="journal article" date="2023" name="bioRxiv">
        <title>An intranuclear bacterial parasite of deep-sea mussels expresses apoptosis inhibitors acquired from its host.</title>
        <authorList>
            <person name="Gonzalez Porras M.A."/>
            <person name="Assie A."/>
            <person name="Tietjen M."/>
            <person name="Violette M."/>
            <person name="Kleiner M."/>
            <person name="Gruber-Vodicka H."/>
            <person name="Dubilier N."/>
            <person name="Leisch N."/>
        </authorList>
    </citation>
    <scope>NUCLEOTIDE SEQUENCE [LARGE SCALE GENOMIC DNA]</scope>
    <source>
        <strain evidence="1">IAP13</strain>
    </source>
</reference>
<gene>
    <name evidence="1" type="ORF">QS748_13770</name>
</gene>
<dbReference type="EMBL" id="JASXSV010000033">
    <property type="protein sequence ID" value="MDP0590189.1"/>
    <property type="molecule type" value="Genomic_DNA"/>
</dbReference>
<sequence length="478" mass="54221">MKKYHSVIGLKKAVLVALEKGEINSSLSLISDFVEFIVSEPLCIAQVFASKTLDDLCLYIGKKSLADVMALRTDASIEADGSRCFVYIVTKLQKSGGHTRVIEEFIAARPDEKHIILSTELAGKSDSNYLRDGLGRHVSISFERAPKVEGQRRLAWLQRRLLELQPTKTYLFNRDHDSIAVAAIQPEMKLDASFYHHSDYHLCLGVHLSHLEHIDFHPVGYHNCRAELGVDNIYIPLSADDKGMRPSHWLFAQGGEITTCTAGRYNKIEVPYFISYLDMVPQILQATKGRHVHIGLLSPWALIKIRRGLKRRGIAKERFIYTPWVPSVWRALHDYRVDLYIVSFPYGGGLTLVEVMGAGVPVAMHRHIYYKLLNCVDMAYAGAFSWSSPSELLDYCSSLTPWQLESESKLSRLQYEQHHTTGGLRAVLDGKVVDAPPCSRDFSVQIDEWGLWMARRVTLTAVLSKVIYRLAKRFKRLF</sequence>
<evidence type="ECO:0000313" key="1">
    <source>
        <dbReference type="EMBL" id="MDP0590189.1"/>
    </source>
</evidence>
<dbReference type="Proteomes" id="UP001178148">
    <property type="component" value="Unassembled WGS sequence"/>
</dbReference>